<evidence type="ECO:0000256" key="1">
    <source>
        <dbReference type="ARBA" id="ARBA00022741"/>
    </source>
</evidence>
<organism evidence="4 5">
    <name type="scientific">Aminithiophilus ramosus</name>
    <dbReference type="NCBI Taxonomy" id="3029084"/>
    <lineage>
        <taxon>Bacteria</taxon>
        <taxon>Thermotogati</taxon>
        <taxon>Synergistota</taxon>
        <taxon>Synergistia</taxon>
        <taxon>Synergistales</taxon>
        <taxon>Aminithiophilaceae</taxon>
        <taxon>Aminithiophilus</taxon>
    </lineage>
</organism>
<dbReference type="Gene3D" id="1.10.8.60">
    <property type="match status" value="1"/>
</dbReference>
<gene>
    <name evidence="4" type="ORF">KAR29_12580</name>
</gene>
<keyword evidence="2" id="KW-0067">ATP-binding</keyword>
<dbReference type="Proteomes" id="UP000671879">
    <property type="component" value="Chromosome"/>
</dbReference>
<keyword evidence="5" id="KW-1185">Reference proteome</keyword>
<dbReference type="GO" id="GO:0005524">
    <property type="term" value="F:ATP binding"/>
    <property type="evidence" value="ECO:0007669"/>
    <property type="project" value="UniProtKB-KW"/>
</dbReference>
<evidence type="ECO:0000259" key="3">
    <source>
        <dbReference type="PROSITE" id="PS50045"/>
    </source>
</evidence>
<dbReference type="KEGG" id="aram:KAR29_12580"/>
<dbReference type="Pfam" id="PF00158">
    <property type="entry name" value="Sigma54_activat"/>
    <property type="match status" value="1"/>
</dbReference>
<evidence type="ECO:0000313" key="5">
    <source>
        <dbReference type="Proteomes" id="UP000671879"/>
    </source>
</evidence>
<dbReference type="EMBL" id="CP072943">
    <property type="protein sequence ID" value="QTX32126.1"/>
    <property type="molecule type" value="Genomic_DNA"/>
</dbReference>
<dbReference type="SUPFAM" id="SSF52540">
    <property type="entry name" value="P-loop containing nucleoside triphosphate hydrolases"/>
    <property type="match status" value="1"/>
</dbReference>
<evidence type="ECO:0000313" key="4">
    <source>
        <dbReference type="EMBL" id="QTX32126.1"/>
    </source>
</evidence>
<protein>
    <submittedName>
        <fullName evidence="4">Sigma 54-interacting transcriptional regulator</fullName>
    </submittedName>
</protein>
<dbReference type="SMART" id="SM00382">
    <property type="entry name" value="AAA"/>
    <property type="match status" value="1"/>
</dbReference>
<dbReference type="InterPro" id="IPR003593">
    <property type="entry name" value="AAA+_ATPase"/>
</dbReference>
<sequence>MTDKTPLVVQIEWNDFETARQLLGKHFEALSATEQHPDMAATELTVVTGESEVRPHLLVAAPDFLSHKRNWEPPLPTLIVLDKDDPRGQWNNDVVSAFRSLDYDIVGIVRGSRLFGEQLPDPDESALLEGVLKEAARKLLRKKLQEEGLSKPIGWKALLEETIDPGFVSLFADPATRQMASDLKRAILSVQRRLASERSFFDELRDSPLPLKEGEEGIDWEALARSEEDRRVRTRRIPSVLLLGETGTGKTLLARWIAESLLVGAENSLYRVNISAVGRELIDGELFGSVRGSYTDAQDSPGAFLANRGKVIFLDEIGDMLPEHQTRLLLYLDSGQVRPTGWNGNPFQAPSVVVAATNRPVRDWAQGDDERFRADLLHRFDRIVEIPPLRERRQDLRLLISLTLQADDVNPPKGRERTVERISLDAVSELESRPYPGNFRDLRTVLARAIERAEAEESRILCLRHLR</sequence>
<dbReference type="InterPro" id="IPR025662">
    <property type="entry name" value="Sigma_54_int_dom_ATP-bd_1"/>
</dbReference>
<keyword evidence="1" id="KW-0547">Nucleotide-binding</keyword>
<proteinExistence type="predicted"/>
<dbReference type="RefSeq" id="WP_274373340.1">
    <property type="nucleotide sequence ID" value="NZ_CP072943.1"/>
</dbReference>
<reference evidence="5" key="1">
    <citation type="submission" date="2021-04" db="EMBL/GenBank/DDBJ databases">
        <title>A novel Synergistetes isolate from a pyrite-forming mixed culture.</title>
        <authorList>
            <person name="Bunk B."/>
            <person name="Sproer C."/>
            <person name="Spring S."/>
            <person name="Pester M."/>
        </authorList>
    </citation>
    <scope>NUCLEOTIDE SEQUENCE [LARGE SCALE GENOMIC DNA]</scope>
    <source>
        <strain evidence="5">J.5.4.2-T.3.5.2</strain>
    </source>
</reference>
<dbReference type="PROSITE" id="PS00675">
    <property type="entry name" value="SIGMA54_INTERACT_1"/>
    <property type="match status" value="1"/>
</dbReference>
<dbReference type="InterPro" id="IPR027417">
    <property type="entry name" value="P-loop_NTPase"/>
</dbReference>
<dbReference type="PROSITE" id="PS50045">
    <property type="entry name" value="SIGMA54_INTERACT_4"/>
    <property type="match status" value="1"/>
</dbReference>
<dbReference type="PANTHER" id="PTHR32071">
    <property type="entry name" value="TRANSCRIPTIONAL REGULATORY PROTEIN"/>
    <property type="match status" value="1"/>
</dbReference>
<dbReference type="Gene3D" id="3.40.50.300">
    <property type="entry name" value="P-loop containing nucleotide triphosphate hydrolases"/>
    <property type="match status" value="1"/>
</dbReference>
<dbReference type="GO" id="GO:0006355">
    <property type="term" value="P:regulation of DNA-templated transcription"/>
    <property type="evidence" value="ECO:0007669"/>
    <property type="project" value="InterPro"/>
</dbReference>
<dbReference type="CDD" id="cd00009">
    <property type="entry name" value="AAA"/>
    <property type="match status" value="1"/>
</dbReference>
<name>A0A9Q7EYK9_9BACT</name>
<dbReference type="AlphaFoldDB" id="A0A9Q7EYK9"/>
<dbReference type="InterPro" id="IPR002078">
    <property type="entry name" value="Sigma_54_int"/>
</dbReference>
<accession>A0A9Q7EYK9</accession>
<feature type="domain" description="Sigma-54 factor interaction" evidence="3">
    <location>
        <begin position="239"/>
        <end position="451"/>
    </location>
</feature>
<evidence type="ECO:0000256" key="2">
    <source>
        <dbReference type="ARBA" id="ARBA00022840"/>
    </source>
</evidence>